<dbReference type="CDD" id="cd09972">
    <property type="entry name" value="LOTUS_TDRD_OSKAR"/>
    <property type="match status" value="1"/>
</dbReference>
<evidence type="ECO:0008006" key="9">
    <source>
        <dbReference type="Google" id="ProtNLM"/>
    </source>
</evidence>
<evidence type="ECO:0000256" key="4">
    <source>
        <dbReference type="ARBA" id="ARBA00022871"/>
    </source>
</evidence>
<dbReference type="Proteomes" id="UP001431783">
    <property type="component" value="Unassembled WGS sequence"/>
</dbReference>
<dbReference type="Gene3D" id="3.30.420.610">
    <property type="entry name" value="LOTUS domain-like"/>
    <property type="match status" value="2"/>
</dbReference>
<dbReference type="Gene3D" id="2.30.30.140">
    <property type="match status" value="1"/>
</dbReference>
<organism evidence="7 8">
    <name type="scientific">Henosepilachna vigintioctopunctata</name>
    <dbReference type="NCBI Taxonomy" id="420089"/>
    <lineage>
        <taxon>Eukaryota</taxon>
        <taxon>Metazoa</taxon>
        <taxon>Ecdysozoa</taxon>
        <taxon>Arthropoda</taxon>
        <taxon>Hexapoda</taxon>
        <taxon>Insecta</taxon>
        <taxon>Pterygota</taxon>
        <taxon>Neoptera</taxon>
        <taxon>Endopterygota</taxon>
        <taxon>Coleoptera</taxon>
        <taxon>Polyphaga</taxon>
        <taxon>Cucujiformia</taxon>
        <taxon>Coccinelloidea</taxon>
        <taxon>Coccinellidae</taxon>
        <taxon>Epilachninae</taxon>
        <taxon>Epilachnini</taxon>
        <taxon>Henosepilachna</taxon>
    </lineage>
</organism>
<keyword evidence="3" id="KW-0677">Repeat</keyword>
<evidence type="ECO:0000259" key="5">
    <source>
        <dbReference type="PROSITE" id="PS50304"/>
    </source>
</evidence>
<evidence type="ECO:0000256" key="3">
    <source>
        <dbReference type="ARBA" id="ARBA00022737"/>
    </source>
</evidence>
<sequence>MAVKESEVKKVLRSLLVSSALKVTVCSLKKDYYDVEGRDIPFKELGYNSLQHFLHSIPDVLQIKGTSDHAEITLVVSEKTAHVNELVMKQKKPSKGKLAGIARKKVVHNQIINAKTLRNICTVEAPLNTSFTFVDEATNNQITGVNTEEMDKYVKIPQQIQLNLQNLISKFPQGLSCSQLPYEYKKIYKEEFDYQKYGFLSLIHLCISLDNIFKWEKESTYDYILYDRRQHIPKILVCPDDDYSLETYANTDTSEIDPLSTIPLESSDWDEYSEFVPDDVLKLGEKIEKCSSNDFIVGHRIPIVISAVYNPSKFCIYKDDRTLNRMMDCMQQYYKHNTNNYLIPEFMLEKGLYCAVNTLGEFQRGLIVDLLSEVGGYVKVYFIDYGIEQCISREKIWFLNKEFSHLPAQAIRVQLSNIQPVKHVWNKQSTHRFLDFVKGKHILATISMIEEGNIAVYISEAHYPSKFLNDMLVEEGFATYSNKKIIPDAKTAPSRKSDMSKLLDRIRAKKMMNSFPPK</sequence>
<feature type="domain" description="HTH OST-type" evidence="6">
    <location>
        <begin position="4"/>
        <end position="78"/>
    </location>
</feature>
<evidence type="ECO:0000256" key="1">
    <source>
        <dbReference type="ARBA" id="ARBA00004496"/>
    </source>
</evidence>
<dbReference type="Pfam" id="PF00567">
    <property type="entry name" value="TUDOR"/>
    <property type="match status" value="1"/>
</dbReference>
<keyword evidence="4" id="KW-0744">Spermatogenesis</keyword>
<keyword evidence="2" id="KW-0963">Cytoplasm</keyword>
<dbReference type="PANTHER" id="PTHR22948:SF76">
    <property type="entry name" value="FI20010P1-RELATED"/>
    <property type="match status" value="1"/>
</dbReference>
<dbReference type="InterPro" id="IPR002999">
    <property type="entry name" value="Tudor"/>
</dbReference>
<reference evidence="7 8" key="1">
    <citation type="submission" date="2023-03" db="EMBL/GenBank/DDBJ databases">
        <title>Genome insight into feeding habits of ladybird beetles.</title>
        <authorList>
            <person name="Li H.-S."/>
            <person name="Huang Y.-H."/>
            <person name="Pang H."/>
        </authorList>
    </citation>
    <scope>NUCLEOTIDE SEQUENCE [LARGE SCALE GENOMIC DNA]</scope>
    <source>
        <strain evidence="7">SYSU_2023b</strain>
        <tissue evidence="7">Whole body</tissue>
    </source>
</reference>
<dbReference type="InterPro" id="IPR041966">
    <property type="entry name" value="LOTUS-like"/>
</dbReference>
<feature type="domain" description="HTH OST-type" evidence="6">
    <location>
        <begin position="156"/>
        <end position="229"/>
    </location>
</feature>
<evidence type="ECO:0000313" key="8">
    <source>
        <dbReference type="Proteomes" id="UP001431783"/>
    </source>
</evidence>
<dbReference type="SUPFAM" id="SSF63748">
    <property type="entry name" value="Tudor/PWWP/MBT"/>
    <property type="match status" value="1"/>
</dbReference>
<accession>A0AAW1UHQ9</accession>
<dbReference type="SMART" id="SM00333">
    <property type="entry name" value="TUDOR"/>
    <property type="match status" value="1"/>
</dbReference>
<dbReference type="GO" id="GO:0030154">
    <property type="term" value="P:cell differentiation"/>
    <property type="evidence" value="ECO:0007669"/>
    <property type="project" value="UniProtKB-ARBA"/>
</dbReference>
<comment type="caution">
    <text evidence="7">The sequence shown here is derived from an EMBL/GenBank/DDBJ whole genome shotgun (WGS) entry which is preliminary data.</text>
</comment>
<keyword evidence="4" id="KW-0221">Differentiation</keyword>
<keyword evidence="8" id="KW-1185">Reference proteome</keyword>
<dbReference type="InterPro" id="IPR025605">
    <property type="entry name" value="OST-HTH/LOTUS_dom"/>
</dbReference>
<dbReference type="AlphaFoldDB" id="A0AAW1UHQ9"/>
<dbReference type="PANTHER" id="PTHR22948">
    <property type="entry name" value="TUDOR DOMAIN CONTAINING PROTEIN"/>
    <property type="match status" value="1"/>
</dbReference>
<evidence type="ECO:0000256" key="2">
    <source>
        <dbReference type="ARBA" id="ARBA00022490"/>
    </source>
</evidence>
<dbReference type="GO" id="GO:0005737">
    <property type="term" value="C:cytoplasm"/>
    <property type="evidence" value="ECO:0007669"/>
    <property type="project" value="UniProtKB-SubCell"/>
</dbReference>
<protein>
    <recommendedName>
        <fullName evidence="9">Tudor domain-containing protein 5</fullName>
    </recommendedName>
</protein>
<dbReference type="InterPro" id="IPR035437">
    <property type="entry name" value="SNase_OB-fold_sf"/>
</dbReference>
<dbReference type="PROSITE" id="PS51644">
    <property type="entry name" value="HTH_OST"/>
    <property type="match status" value="2"/>
</dbReference>
<evidence type="ECO:0000259" key="6">
    <source>
        <dbReference type="PROSITE" id="PS51644"/>
    </source>
</evidence>
<evidence type="ECO:0000313" key="7">
    <source>
        <dbReference type="EMBL" id="KAK9880650.1"/>
    </source>
</evidence>
<feature type="domain" description="Tudor" evidence="5">
    <location>
        <begin position="347"/>
        <end position="406"/>
    </location>
</feature>
<dbReference type="EMBL" id="JARQZJ010000065">
    <property type="protein sequence ID" value="KAK9880650.1"/>
    <property type="molecule type" value="Genomic_DNA"/>
</dbReference>
<comment type="subcellular location">
    <subcellularLocation>
        <location evidence="1">Cytoplasm</location>
    </subcellularLocation>
</comment>
<dbReference type="Gene3D" id="2.40.50.90">
    <property type="match status" value="1"/>
</dbReference>
<dbReference type="Pfam" id="PF12872">
    <property type="entry name" value="OST-HTH"/>
    <property type="match status" value="2"/>
</dbReference>
<gene>
    <name evidence="7" type="ORF">WA026_011889</name>
</gene>
<dbReference type="PROSITE" id="PS50304">
    <property type="entry name" value="TUDOR"/>
    <property type="match status" value="1"/>
</dbReference>
<dbReference type="InterPro" id="IPR050621">
    <property type="entry name" value="Tudor_domain_containing"/>
</dbReference>
<name>A0AAW1UHQ9_9CUCU</name>
<proteinExistence type="predicted"/>
<dbReference type="GO" id="GO:0007283">
    <property type="term" value="P:spermatogenesis"/>
    <property type="evidence" value="ECO:0007669"/>
    <property type="project" value="UniProtKB-KW"/>
</dbReference>